<organism evidence="5 6">
    <name type="scientific">Puccinia graminis f. sp. tritici</name>
    <dbReference type="NCBI Taxonomy" id="56615"/>
    <lineage>
        <taxon>Eukaryota</taxon>
        <taxon>Fungi</taxon>
        <taxon>Dikarya</taxon>
        <taxon>Basidiomycota</taxon>
        <taxon>Pucciniomycotina</taxon>
        <taxon>Pucciniomycetes</taxon>
        <taxon>Pucciniales</taxon>
        <taxon>Pucciniaceae</taxon>
        <taxon>Puccinia</taxon>
    </lineage>
</organism>
<feature type="compositionally biased region" description="Basic and acidic residues" evidence="1">
    <location>
        <begin position="49"/>
        <end position="68"/>
    </location>
</feature>
<dbReference type="EMBL" id="VDEP01000507">
    <property type="protein sequence ID" value="KAA1067290.1"/>
    <property type="molecule type" value="Genomic_DNA"/>
</dbReference>
<keyword evidence="6" id="KW-1185">Reference proteome</keyword>
<feature type="region of interest" description="Disordered" evidence="1">
    <location>
        <begin position="107"/>
        <end position="135"/>
    </location>
</feature>
<dbReference type="Proteomes" id="UP000325313">
    <property type="component" value="Unassembled WGS sequence"/>
</dbReference>
<name>A0A5B0M684_PUCGR</name>
<evidence type="ECO:0000313" key="6">
    <source>
        <dbReference type="Proteomes" id="UP000324748"/>
    </source>
</evidence>
<feature type="transmembrane region" description="Helical" evidence="2">
    <location>
        <begin position="159"/>
        <end position="178"/>
    </location>
</feature>
<keyword evidence="2" id="KW-1133">Transmembrane helix</keyword>
<feature type="compositionally biased region" description="Polar residues" evidence="1">
    <location>
        <begin position="69"/>
        <end position="80"/>
    </location>
</feature>
<accession>A0A5B0M684</accession>
<evidence type="ECO:0000313" key="7">
    <source>
        <dbReference type="Proteomes" id="UP000325313"/>
    </source>
</evidence>
<keyword evidence="2" id="KW-0812">Transmembrane</keyword>
<feature type="compositionally biased region" description="Polar residues" evidence="1">
    <location>
        <begin position="121"/>
        <end position="135"/>
    </location>
</feature>
<dbReference type="Proteomes" id="UP000324748">
    <property type="component" value="Unassembled WGS sequence"/>
</dbReference>
<dbReference type="EMBL" id="VSWC01000170">
    <property type="protein sequence ID" value="KAA1071480.1"/>
    <property type="molecule type" value="Genomic_DNA"/>
</dbReference>
<keyword evidence="3" id="KW-0732">Signal</keyword>
<feature type="region of interest" description="Disordered" evidence="1">
    <location>
        <begin position="49"/>
        <end position="80"/>
    </location>
</feature>
<comment type="caution">
    <text evidence="5">The sequence shown here is derived from an EMBL/GenBank/DDBJ whole genome shotgun (WGS) entry which is preliminary data.</text>
</comment>
<proteinExistence type="predicted"/>
<keyword evidence="2" id="KW-0472">Membrane</keyword>
<evidence type="ECO:0000256" key="1">
    <source>
        <dbReference type="SAM" id="MobiDB-lite"/>
    </source>
</evidence>
<feature type="compositionally biased region" description="Basic and acidic residues" evidence="1">
    <location>
        <begin position="107"/>
        <end position="120"/>
    </location>
</feature>
<protein>
    <submittedName>
        <fullName evidence="5">Uncharacterized protein</fullName>
    </submittedName>
</protein>
<evidence type="ECO:0000256" key="3">
    <source>
        <dbReference type="SAM" id="SignalP"/>
    </source>
</evidence>
<feature type="chain" id="PRO_5036366099" evidence="3">
    <location>
        <begin position="24"/>
        <end position="192"/>
    </location>
</feature>
<evidence type="ECO:0000256" key="2">
    <source>
        <dbReference type="SAM" id="Phobius"/>
    </source>
</evidence>
<evidence type="ECO:0000313" key="5">
    <source>
        <dbReference type="EMBL" id="KAA1071480.1"/>
    </source>
</evidence>
<evidence type="ECO:0000313" key="4">
    <source>
        <dbReference type="EMBL" id="KAA1067290.1"/>
    </source>
</evidence>
<dbReference type="AlphaFoldDB" id="A0A5B0M684"/>
<feature type="signal peptide" evidence="3">
    <location>
        <begin position="1"/>
        <end position="23"/>
    </location>
</feature>
<sequence>MMFKFINMFTWLSIFSLAGKSFGTTSMPELRPVTCTTGKQSEIIGRHPFSENEHSLPHHPHKDNEDSLPHQTQPLFSPTNSMEHIVKIEDPVPEDEKMVIDMREDDRSIEDGQQERDRPTETPTNNLSSHAAPQNQNRINMALDLKHPIVRYLRENWDWWGGIAAGIIISVHFVNYFAKIVMEEKMNYGPNE</sequence>
<reference evidence="6 7" key="1">
    <citation type="submission" date="2019-05" db="EMBL/GenBank/DDBJ databases">
        <title>Emergence of the Ug99 lineage of the wheat stem rust pathogen through somatic hybridization.</title>
        <authorList>
            <person name="Li F."/>
            <person name="Upadhyaya N.M."/>
            <person name="Sperschneider J."/>
            <person name="Matny O."/>
            <person name="Nguyen-Phuc H."/>
            <person name="Mago R."/>
            <person name="Raley C."/>
            <person name="Miller M.E."/>
            <person name="Silverstein K.A.T."/>
            <person name="Henningsen E."/>
            <person name="Hirsch C.D."/>
            <person name="Visser B."/>
            <person name="Pretorius Z.A."/>
            <person name="Steffenson B.J."/>
            <person name="Schwessinger B."/>
            <person name="Dodds P.N."/>
            <person name="Figueroa M."/>
        </authorList>
    </citation>
    <scope>NUCLEOTIDE SEQUENCE [LARGE SCALE GENOMIC DNA]</scope>
    <source>
        <strain evidence="5">21-0</strain>
        <strain evidence="4 7">Ug99</strain>
    </source>
</reference>
<gene>
    <name evidence="5" type="ORF">PGT21_009253</name>
    <name evidence="4" type="ORF">PGTUg99_031326</name>
</gene>